<proteinExistence type="predicted"/>
<comment type="caution">
    <text evidence="1">The sequence shown here is derived from an EMBL/GenBank/DDBJ whole genome shotgun (WGS) entry which is preliminary data.</text>
</comment>
<dbReference type="Proteomes" id="UP000736335">
    <property type="component" value="Unassembled WGS sequence"/>
</dbReference>
<accession>A0A9P6L1P8</accession>
<reference evidence="1" key="2">
    <citation type="submission" date="2020-11" db="EMBL/GenBank/DDBJ databases">
        <authorList>
            <consortium name="DOE Joint Genome Institute"/>
            <person name="Kuo A."/>
            <person name="Miyauchi S."/>
            <person name="Kiss E."/>
            <person name="Drula E."/>
            <person name="Kohler A."/>
            <person name="Sanchez-Garcia M."/>
            <person name="Andreopoulos B."/>
            <person name="Barry K.W."/>
            <person name="Bonito G."/>
            <person name="Buee M."/>
            <person name="Carver A."/>
            <person name="Chen C."/>
            <person name="Cichocki N."/>
            <person name="Clum A."/>
            <person name="Culley D."/>
            <person name="Crous P.W."/>
            <person name="Fauchery L."/>
            <person name="Girlanda M."/>
            <person name="Hayes R."/>
            <person name="Keri Z."/>
            <person name="Labutti K."/>
            <person name="Lipzen A."/>
            <person name="Lombard V."/>
            <person name="Magnuson J."/>
            <person name="Maillard F."/>
            <person name="Morin E."/>
            <person name="Murat C."/>
            <person name="Nolan M."/>
            <person name="Ohm R."/>
            <person name="Pangilinan J."/>
            <person name="Pereira M."/>
            <person name="Perotto S."/>
            <person name="Peter M."/>
            <person name="Riley R."/>
            <person name="Sitrit Y."/>
            <person name="Stielow B."/>
            <person name="Szollosi G."/>
            <person name="Zifcakova L."/>
            <person name="Stursova M."/>
            <person name="Spatafora J.W."/>
            <person name="Tedersoo L."/>
            <person name="Vaario L.-M."/>
            <person name="Yamada A."/>
            <person name="Yan M."/>
            <person name="Wang P."/>
            <person name="Xu J."/>
            <person name="Bruns T."/>
            <person name="Baldrian P."/>
            <person name="Vilgalys R."/>
            <person name="Henrissat B."/>
            <person name="Grigoriev I.V."/>
            <person name="Hibbett D."/>
            <person name="Nagy L.G."/>
            <person name="Martin F.M."/>
        </authorList>
    </citation>
    <scope>NUCLEOTIDE SEQUENCE</scope>
    <source>
        <strain evidence="1">UH-Tt-Lm1</strain>
    </source>
</reference>
<evidence type="ECO:0000313" key="1">
    <source>
        <dbReference type="EMBL" id="KAF9778327.1"/>
    </source>
</evidence>
<organism evidence="1 2">
    <name type="scientific">Thelephora terrestris</name>
    <dbReference type="NCBI Taxonomy" id="56493"/>
    <lineage>
        <taxon>Eukaryota</taxon>
        <taxon>Fungi</taxon>
        <taxon>Dikarya</taxon>
        <taxon>Basidiomycota</taxon>
        <taxon>Agaricomycotina</taxon>
        <taxon>Agaricomycetes</taxon>
        <taxon>Thelephorales</taxon>
        <taxon>Thelephoraceae</taxon>
        <taxon>Thelephora</taxon>
    </lineage>
</organism>
<reference evidence="1" key="1">
    <citation type="journal article" date="2020" name="Nat. Commun.">
        <title>Large-scale genome sequencing of mycorrhizal fungi provides insights into the early evolution of symbiotic traits.</title>
        <authorList>
            <person name="Miyauchi S."/>
            <person name="Kiss E."/>
            <person name="Kuo A."/>
            <person name="Drula E."/>
            <person name="Kohler A."/>
            <person name="Sanchez-Garcia M."/>
            <person name="Morin E."/>
            <person name="Andreopoulos B."/>
            <person name="Barry K.W."/>
            <person name="Bonito G."/>
            <person name="Buee M."/>
            <person name="Carver A."/>
            <person name="Chen C."/>
            <person name="Cichocki N."/>
            <person name="Clum A."/>
            <person name="Culley D."/>
            <person name="Crous P.W."/>
            <person name="Fauchery L."/>
            <person name="Girlanda M."/>
            <person name="Hayes R.D."/>
            <person name="Keri Z."/>
            <person name="LaButti K."/>
            <person name="Lipzen A."/>
            <person name="Lombard V."/>
            <person name="Magnuson J."/>
            <person name="Maillard F."/>
            <person name="Murat C."/>
            <person name="Nolan M."/>
            <person name="Ohm R.A."/>
            <person name="Pangilinan J."/>
            <person name="Pereira M.F."/>
            <person name="Perotto S."/>
            <person name="Peter M."/>
            <person name="Pfister S."/>
            <person name="Riley R."/>
            <person name="Sitrit Y."/>
            <person name="Stielow J.B."/>
            <person name="Szollosi G."/>
            <person name="Zifcakova L."/>
            <person name="Stursova M."/>
            <person name="Spatafora J.W."/>
            <person name="Tedersoo L."/>
            <person name="Vaario L.M."/>
            <person name="Yamada A."/>
            <person name="Yan M."/>
            <person name="Wang P."/>
            <person name="Xu J."/>
            <person name="Bruns T."/>
            <person name="Baldrian P."/>
            <person name="Vilgalys R."/>
            <person name="Dunand C."/>
            <person name="Henrissat B."/>
            <person name="Grigoriev I.V."/>
            <person name="Hibbett D."/>
            <person name="Nagy L.G."/>
            <person name="Martin F.M."/>
        </authorList>
    </citation>
    <scope>NUCLEOTIDE SEQUENCE</scope>
    <source>
        <strain evidence="1">UH-Tt-Lm1</strain>
    </source>
</reference>
<gene>
    <name evidence="1" type="ORF">BJ322DRAFT_493708</name>
</gene>
<dbReference type="AlphaFoldDB" id="A0A9P6L1P8"/>
<protein>
    <submittedName>
        <fullName evidence="1">Uncharacterized protein</fullName>
    </submittedName>
</protein>
<dbReference type="EMBL" id="WIUZ02000023">
    <property type="protein sequence ID" value="KAF9778327.1"/>
    <property type="molecule type" value="Genomic_DNA"/>
</dbReference>
<sequence>MASIFSLDRAKIKHFSAFCSCEQQSVNRFLTPLTSPQSMKGAKKPRSLIPRWIRSLLPGKSPTPEQSTDLETLRDLRCVSWLLQNSVDEDVHTSAMNFLMSAPDLAEIIQMQYRDGGQVPDWILRFALHCLSLDPLPPASTVAECLKIIAFDLRCEVPNVTILDKGAEAEQTCSLIAEKLETAIEADDSALITSKREAVCALLPYAIFLEQGDRQGMVAAIIRAAKASKTCWFFNPVGSYITALFGKPSSSSLNWLLTIVSPHIDWENKVDGENAVVRWAAAASAVPDTEEVRQSVVDTLLQIASIHSLRPHIPIEIWAWLKKRPSLPPVCSGRSRGTTADTIRYVRGLGDFEIVKSYFLLVWSEWDDLCIGGLDEMETSIREEFGGIGMWGHREDLIGWLDYVLERLGRGLEYLEQHNPQVKQYRVEAAGGQYRKLKEVLVDADGETMKTLNLIPHLLVLCLFLACDNRGRFCLTSQGLMSSSHLHLYRNLSHFPSLFLPFSI</sequence>
<name>A0A9P6L1P8_9AGAM</name>
<keyword evidence="2" id="KW-1185">Reference proteome</keyword>
<evidence type="ECO:0000313" key="2">
    <source>
        <dbReference type="Proteomes" id="UP000736335"/>
    </source>
</evidence>